<organism evidence="13 14">
    <name type="scientific">Anaerorhabdus furcosa</name>
    <dbReference type="NCBI Taxonomy" id="118967"/>
    <lineage>
        <taxon>Bacteria</taxon>
        <taxon>Bacillati</taxon>
        <taxon>Bacillota</taxon>
        <taxon>Erysipelotrichia</taxon>
        <taxon>Erysipelotrichales</taxon>
        <taxon>Erysipelotrichaceae</taxon>
        <taxon>Anaerorhabdus</taxon>
    </lineage>
</organism>
<dbReference type="SUPFAM" id="SSF48334">
    <property type="entry name" value="DNA repair protein MutS, domain III"/>
    <property type="match status" value="1"/>
</dbReference>
<evidence type="ECO:0000256" key="1">
    <source>
        <dbReference type="ARBA" id="ARBA00006271"/>
    </source>
</evidence>
<dbReference type="InterPro" id="IPR005748">
    <property type="entry name" value="DNA_mismatch_repair_MutS"/>
</dbReference>
<reference evidence="14" key="1">
    <citation type="submission" date="2017-02" db="EMBL/GenBank/DDBJ databases">
        <authorList>
            <person name="Varghese N."/>
            <person name="Submissions S."/>
        </authorList>
    </citation>
    <scope>NUCLEOTIDE SEQUENCE [LARGE SCALE GENOMIC DNA]</scope>
    <source>
        <strain evidence="14">ATCC 25662</strain>
    </source>
</reference>
<dbReference type="Gene3D" id="3.30.420.110">
    <property type="entry name" value="MutS, connector domain"/>
    <property type="match status" value="1"/>
</dbReference>
<evidence type="ECO:0000256" key="8">
    <source>
        <dbReference type="ARBA" id="ARBA00024647"/>
    </source>
</evidence>
<dbReference type="InterPro" id="IPR007860">
    <property type="entry name" value="DNA_mmatch_repair_MutS_con_dom"/>
</dbReference>
<dbReference type="FunFam" id="3.40.50.300:FF:000870">
    <property type="entry name" value="MutS protein homolog 4"/>
    <property type="match status" value="1"/>
</dbReference>
<comment type="similarity">
    <text evidence="1 9 10">Belongs to the DNA mismatch repair MutS family.</text>
</comment>
<dbReference type="SUPFAM" id="SSF55271">
    <property type="entry name" value="DNA repair protein MutS, domain I"/>
    <property type="match status" value="1"/>
</dbReference>
<dbReference type="SUPFAM" id="SSF52540">
    <property type="entry name" value="P-loop containing nucleoside triphosphate hydrolases"/>
    <property type="match status" value="1"/>
</dbReference>
<dbReference type="GO" id="GO:0005829">
    <property type="term" value="C:cytosol"/>
    <property type="evidence" value="ECO:0007669"/>
    <property type="project" value="TreeGrafter"/>
</dbReference>
<dbReference type="GO" id="GO:0140664">
    <property type="term" value="F:ATP-dependent DNA damage sensor activity"/>
    <property type="evidence" value="ECO:0007669"/>
    <property type="project" value="InterPro"/>
</dbReference>
<evidence type="ECO:0000256" key="11">
    <source>
        <dbReference type="SAM" id="Coils"/>
    </source>
</evidence>
<feature type="coiled-coil region" evidence="11">
    <location>
        <begin position="793"/>
        <end position="820"/>
    </location>
</feature>
<dbReference type="InterPro" id="IPR007696">
    <property type="entry name" value="DNA_mismatch_repair_MutS_core"/>
</dbReference>
<dbReference type="InterPro" id="IPR000432">
    <property type="entry name" value="DNA_mismatch_repair_MutS_C"/>
</dbReference>
<feature type="domain" description="DNA mismatch repair proteins mutS family" evidence="12">
    <location>
        <begin position="695"/>
        <end position="711"/>
    </location>
</feature>
<dbReference type="SMART" id="SM00533">
    <property type="entry name" value="MUTSd"/>
    <property type="match status" value="1"/>
</dbReference>
<dbReference type="Pfam" id="PF05190">
    <property type="entry name" value="MutS_IV"/>
    <property type="match status" value="1"/>
</dbReference>
<dbReference type="PANTHER" id="PTHR11361">
    <property type="entry name" value="DNA MISMATCH REPAIR PROTEIN MUTS FAMILY MEMBER"/>
    <property type="match status" value="1"/>
</dbReference>
<evidence type="ECO:0000256" key="5">
    <source>
        <dbReference type="ARBA" id="ARBA00022840"/>
    </source>
</evidence>
<dbReference type="Pfam" id="PF05192">
    <property type="entry name" value="MutS_III"/>
    <property type="match status" value="1"/>
</dbReference>
<evidence type="ECO:0000256" key="2">
    <source>
        <dbReference type="ARBA" id="ARBA00021982"/>
    </source>
</evidence>
<evidence type="ECO:0000259" key="12">
    <source>
        <dbReference type="PROSITE" id="PS00486"/>
    </source>
</evidence>
<evidence type="ECO:0000256" key="9">
    <source>
        <dbReference type="HAMAP-Rule" id="MF_00096"/>
    </source>
</evidence>
<dbReference type="SMART" id="SM00534">
    <property type="entry name" value="MUTSac"/>
    <property type="match status" value="1"/>
</dbReference>
<keyword evidence="14" id="KW-1185">Reference proteome</keyword>
<dbReference type="PROSITE" id="PS00486">
    <property type="entry name" value="DNA_MISMATCH_REPAIR_2"/>
    <property type="match status" value="1"/>
</dbReference>
<evidence type="ECO:0000256" key="4">
    <source>
        <dbReference type="ARBA" id="ARBA00022763"/>
    </source>
</evidence>
<dbReference type="NCBIfam" id="TIGR01070">
    <property type="entry name" value="mutS1"/>
    <property type="match status" value="1"/>
</dbReference>
<evidence type="ECO:0000256" key="10">
    <source>
        <dbReference type="RuleBase" id="RU003756"/>
    </source>
</evidence>
<dbReference type="InterPro" id="IPR007695">
    <property type="entry name" value="DNA_mismatch_repair_MutS-lik_N"/>
</dbReference>
<accession>A0A1T4MR19</accession>
<keyword evidence="7 9" id="KW-0234">DNA repair</keyword>
<keyword evidence="11" id="KW-0175">Coiled coil</keyword>
<dbReference type="CDD" id="cd03284">
    <property type="entry name" value="ABC_MutS1"/>
    <property type="match status" value="1"/>
</dbReference>
<dbReference type="GO" id="GO:0003684">
    <property type="term" value="F:damaged DNA binding"/>
    <property type="evidence" value="ECO:0007669"/>
    <property type="project" value="UniProtKB-UniRule"/>
</dbReference>
<dbReference type="Gene3D" id="3.40.50.300">
    <property type="entry name" value="P-loop containing nucleotide triphosphate hydrolases"/>
    <property type="match status" value="1"/>
</dbReference>
<sequence length="858" mass="98836">MWVFKRFKKRYNSTWKVVDRMTKYTPMMEQYLDVKKGYMDALVFYRLGDFYEMFFDDAKIASSELDLVLTGRNAGVEEKIPMCGVPHHAAASYVQRLVQRGYKVAIVEQLEDPSEAQGIVRRDVVKVVTPGTIMDDITDEKNSIYLASIVDYQYGFALSIIEMSTGETIIKNIDRNWVILTQTILKNNIKEVVIHTNFDEKGIKILRELGNVVISYCDEVGVAEQYLDLCEEIKEERNLEAYGLMIHYLEATQKKMLGHLQIVEIEKEDEVLYMDFSTQQNLELVIPLRVQSKSETLWSFMDRCQSAMGSRLLKKWVEKPLVDKRKIELRLDRVEYLMKNFMIREELKENLSKMYDIQRLIARVAMGSANAMDCIRLQKTLKVVPAIFDCLQDSMFDELKKGDQLQDLHHQLENAFVENPPLTTKEGGMFQEGYSQELDEIRSIQKQGKDWILALENSEKEKTGIKTLKIGYNRVFGYYIEVSKGASSQIKDEHGYVRKQTLTNCERYVTQELKEKEDAILHAEERSIRMELQLFQELLEKIKGYLPKLQKLAMVLSEVDCIYALSNLCSEQGYVRPVFTEKDVSIKDGRHPILDKMMKEKRYVANDLVMNDENEVLIITGPNMGGKSTYMRQIALIVVMAQMGCFVPCKSCEMPIFDKIFTRIGASDDILSGQSTFMVEMAEANHALTYATEKSLILFDEIGRGTSTYDGMALAQAMIEYIASCIHAKTLFSTHYHELTALEENISCVKNVHVEVHEEDDHVTFMYRVKKGRADRSYGINVAKLAKLPDSVLDRAKDLLKELESKKRVVQQSYQIVELKKEDTKETKIIDMLNQVDPNGLTPIQALQMVIDLKDQLK</sequence>
<name>A0A1T4MR19_9FIRM</name>
<gene>
    <name evidence="9" type="primary">mutS</name>
    <name evidence="13" type="ORF">SAMN02745191_1358</name>
</gene>
<dbReference type="Pfam" id="PF05188">
    <property type="entry name" value="MutS_II"/>
    <property type="match status" value="1"/>
</dbReference>
<keyword evidence="6 9" id="KW-0238">DNA-binding</keyword>
<evidence type="ECO:0000256" key="6">
    <source>
        <dbReference type="ARBA" id="ARBA00023125"/>
    </source>
</evidence>
<dbReference type="NCBIfam" id="NF003810">
    <property type="entry name" value="PRK05399.1"/>
    <property type="match status" value="1"/>
</dbReference>
<keyword evidence="4 9" id="KW-0227">DNA damage</keyword>
<dbReference type="Gene3D" id="1.10.1420.10">
    <property type="match status" value="2"/>
</dbReference>
<dbReference type="STRING" id="118967.SAMN02745191_1358"/>
<evidence type="ECO:0000313" key="14">
    <source>
        <dbReference type="Proteomes" id="UP000243297"/>
    </source>
</evidence>
<keyword evidence="5 9" id="KW-0067">ATP-binding</keyword>
<dbReference type="InterPro" id="IPR036678">
    <property type="entry name" value="MutS_con_dom_sf"/>
</dbReference>
<comment type="function">
    <text evidence="8 9">This protein is involved in the repair of mismatches in DNA. It is possible that it carries out the mismatch recognition step. This protein has a weak ATPase activity.</text>
</comment>
<dbReference type="GO" id="GO:0005524">
    <property type="term" value="F:ATP binding"/>
    <property type="evidence" value="ECO:0007669"/>
    <property type="project" value="UniProtKB-UniRule"/>
</dbReference>
<proteinExistence type="inferred from homology"/>
<dbReference type="GO" id="GO:0006298">
    <property type="term" value="P:mismatch repair"/>
    <property type="evidence" value="ECO:0007669"/>
    <property type="project" value="UniProtKB-UniRule"/>
</dbReference>
<evidence type="ECO:0000256" key="3">
    <source>
        <dbReference type="ARBA" id="ARBA00022741"/>
    </source>
</evidence>
<dbReference type="InterPro" id="IPR036187">
    <property type="entry name" value="DNA_mismatch_repair_MutS_sf"/>
</dbReference>
<dbReference type="AlphaFoldDB" id="A0A1T4MR19"/>
<dbReference type="HAMAP" id="MF_00096">
    <property type="entry name" value="MutS"/>
    <property type="match status" value="1"/>
</dbReference>
<evidence type="ECO:0000256" key="7">
    <source>
        <dbReference type="ARBA" id="ARBA00023204"/>
    </source>
</evidence>
<dbReference type="InterPro" id="IPR016151">
    <property type="entry name" value="DNA_mismatch_repair_MutS_N"/>
</dbReference>
<dbReference type="PANTHER" id="PTHR11361:SF34">
    <property type="entry name" value="DNA MISMATCH REPAIR PROTEIN MSH1, MITOCHONDRIAL"/>
    <property type="match status" value="1"/>
</dbReference>
<dbReference type="InterPro" id="IPR045076">
    <property type="entry name" value="MutS"/>
</dbReference>
<dbReference type="GO" id="GO:0030983">
    <property type="term" value="F:mismatched DNA binding"/>
    <property type="evidence" value="ECO:0007669"/>
    <property type="project" value="InterPro"/>
</dbReference>
<dbReference type="InterPro" id="IPR017261">
    <property type="entry name" value="DNA_mismatch_repair_MutS/MSH"/>
</dbReference>
<dbReference type="Gene3D" id="3.40.1170.10">
    <property type="entry name" value="DNA repair protein MutS, domain I"/>
    <property type="match status" value="1"/>
</dbReference>
<keyword evidence="3 9" id="KW-0547">Nucleotide-binding</keyword>
<dbReference type="EMBL" id="FUWY01000003">
    <property type="protein sequence ID" value="SJZ69277.1"/>
    <property type="molecule type" value="Genomic_DNA"/>
</dbReference>
<protein>
    <recommendedName>
        <fullName evidence="2 9">DNA mismatch repair protein MutS</fullName>
    </recommendedName>
</protein>
<dbReference type="InterPro" id="IPR027417">
    <property type="entry name" value="P-loop_NTPase"/>
</dbReference>
<dbReference type="InterPro" id="IPR007861">
    <property type="entry name" value="DNA_mismatch_repair_MutS_clamp"/>
</dbReference>
<dbReference type="Pfam" id="PF00488">
    <property type="entry name" value="MutS_V"/>
    <property type="match status" value="1"/>
</dbReference>
<dbReference type="PIRSF" id="PIRSF037677">
    <property type="entry name" value="DNA_mis_repair_Msh6"/>
    <property type="match status" value="1"/>
</dbReference>
<dbReference type="Pfam" id="PF01624">
    <property type="entry name" value="MutS_I"/>
    <property type="match status" value="1"/>
</dbReference>
<dbReference type="FunFam" id="3.40.1170.10:FF:000001">
    <property type="entry name" value="DNA mismatch repair protein MutS"/>
    <property type="match status" value="1"/>
</dbReference>
<dbReference type="Proteomes" id="UP000243297">
    <property type="component" value="Unassembled WGS sequence"/>
</dbReference>
<dbReference type="SUPFAM" id="SSF53150">
    <property type="entry name" value="DNA repair protein MutS, domain II"/>
    <property type="match status" value="1"/>
</dbReference>
<evidence type="ECO:0000313" key="13">
    <source>
        <dbReference type="EMBL" id="SJZ69277.1"/>
    </source>
</evidence>
<feature type="binding site" evidence="9">
    <location>
        <begin position="621"/>
        <end position="628"/>
    </location>
    <ligand>
        <name>ATP</name>
        <dbReference type="ChEBI" id="CHEBI:30616"/>
    </ligand>
</feature>